<proteinExistence type="predicted"/>
<dbReference type="Pfam" id="PF00385">
    <property type="entry name" value="Chromo"/>
    <property type="match status" value="1"/>
</dbReference>
<sequence>MLGAPVLARYHGKKEYPGTIAVDNGDGTFAVSYDDGDYEQAVPAASIRKAALKAWWACASCPARSPPHTRRCSGCGARQPVDDGDAAACKEPSRFLLTQLPASASIPSAPASIPSLSPTSEQTTKSAKSAGSSPRAARGSRVDDAALLGRHVGVPVAFFGVDNDRARYLGQVVALHPRGVWLRYSGCPGYRNWVSAREATEWLVSDEEAADASLWHIDPSSGEDDEVECPAEDEPEELRRETVAAPPHCCRECGKQCGNAGGLTLHMKKRHDMDAEEPAPALRTPPDPLLVTEMLAHLEQTPIRFSKVASLLGVDSETLQGWLDARVLSDASLNAKVRAYLLSARPADKGAAAAAAAAAAGEEHPPSPDATGGEPHVEEARDSSRKTRQKAVAMYDEEALKLVAQLTEHMKATGLSQAKVAEEAHVSSGGRLSAWLNLQLASADSREAVQGKVRAYLAREELKAKRRREAGPLHAKLSVGKPRTAVHLQLALAAGQPRSPRGPASEPTSPSEATGLSSDAAERQQLGARLAAVMKEGGISQATAAEVLGLSGGQRLSEWLRVAESGRPPLQKAKRFRSLDAQVRALLDEPDVPSVVRKMKHGTTHVTARCVSTRDIRGRGRVKLELTTAAGAPKPGVRRAATDAAAEAEAGSRLRHRPRDGAWEDTPVKRPRRHEAPPCGLADGVSRGGAGRLDDVWSGSRAEILLAERHAGGRRQFLVRWQHFGPEHDTWEDEATIVDRQLVRSFDAARHPPRAPKRPRASRLGDSGARHDYLPLPGSRERGICVGERHQVSRLPEKLTFAACREARLCRCLRPAVWKLGRWWCAEAGTGAGCTYEMRPPPSTPPLCYCGEPAVWLRKYFFCEAERCSFEYEPQEQQQPVRMTQSSIEQQMARSCAAFLTAAAYGPMNEWSFVGPCERGLGLYARVPLSPGQFVGEYGGPRLPSEHVRNMDYVLVIPGTKIFIDGDCENSPFECPRYPVIFANHSAVAPNARLEVWPVLQPGKHDLREHVVLVATTHIRPGEEIRFDYEASNGSTSPRAEESVAWRSVRINPPPPALGEPIIDRLAELRAAAAARQEVPTMCPELLQREEPTRWEGDAGGDARLSAIVPLLQREVSGSSVWAIASSHVPGRSGQECYARWLELHGSTSALATKTEEAVSVGQ</sequence>
<dbReference type="SUPFAM" id="SSF82199">
    <property type="entry name" value="SET domain"/>
    <property type="match status" value="1"/>
</dbReference>
<keyword evidence="1" id="KW-0862">Zinc</keyword>
<feature type="region of interest" description="Disordered" evidence="2">
    <location>
        <begin position="493"/>
        <end position="519"/>
    </location>
</feature>
<organism evidence="6 7">
    <name type="scientific">Prymnesium parvum</name>
    <name type="common">Toxic golden alga</name>
    <dbReference type="NCBI Taxonomy" id="97485"/>
    <lineage>
        <taxon>Eukaryota</taxon>
        <taxon>Haptista</taxon>
        <taxon>Haptophyta</taxon>
        <taxon>Prymnesiophyceae</taxon>
        <taxon>Prymnesiales</taxon>
        <taxon>Prymnesiaceae</taxon>
        <taxon>Prymnesium</taxon>
    </lineage>
</organism>
<dbReference type="InterPro" id="IPR000953">
    <property type="entry name" value="Chromo/chromo_shadow_dom"/>
</dbReference>
<name>A0AB34KBA2_PRYPA</name>
<dbReference type="PROSITE" id="PS50096">
    <property type="entry name" value="IQ"/>
    <property type="match status" value="1"/>
</dbReference>
<feature type="region of interest" description="Disordered" evidence="2">
    <location>
        <begin position="629"/>
        <end position="686"/>
    </location>
</feature>
<dbReference type="Gene3D" id="2.40.50.40">
    <property type="match status" value="1"/>
</dbReference>
<feature type="domain" description="C2H2-type" evidence="4">
    <location>
        <begin position="248"/>
        <end position="276"/>
    </location>
</feature>
<feature type="domain" description="Chromo" evidence="3">
    <location>
        <begin position="700"/>
        <end position="758"/>
    </location>
</feature>
<comment type="caution">
    <text evidence="6">The sequence shown here is derived from an EMBL/GenBank/DDBJ whole genome shotgun (WGS) entry which is preliminary data.</text>
</comment>
<feature type="compositionally biased region" description="Basic and acidic residues" evidence="2">
    <location>
        <begin position="659"/>
        <end position="668"/>
    </location>
</feature>
<dbReference type="PROSITE" id="PS00028">
    <property type="entry name" value="ZINC_FINGER_C2H2_1"/>
    <property type="match status" value="1"/>
</dbReference>
<keyword evidence="1" id="KW-0863">Zinc-finger</keyword>
<dbReference type="Gene3D" id="2.170.270.10">
    <property type="entry name" value="SET domain"/>
    <property type="match status" value="1"/>
</dbReference>
<feature type="compositionally biased region" description="Basic residues" evidence="2">
    <location>
        <begin position="751"/>
        <end position="761"/>
    </location>
</feature>
<evidence type="ECO:0000313" key="6">
    <source>
        <dbReference type="EMBL" id="KAL1530056.1"/>
    </source>
</evidence>
<feature type="domain" description="SET" evidence="5">
    <location>
        <begin position="907"/>
        <end position="1030"/>
    </location>
</feature>
<evidence type="ECO:0000259" key="4">
    <source>
        <dbReference type="PROSITE" id="PS50157"/>
    </source>
</evidence>
<reference evidence="6 7" key="1">
    <citation type="journal article" date="2024" name="Science">
        <title>Giant polyketide synthase enzymes in the biosynthesis of giant marine polyether toxins.</title>
        <authorList>
            <person name="Fallon T.R."/>
            <person name="Shende V.V."/>
            <person name="Wierzbicki I.H."/>
            <person name="Pendleton A.L."/>
            <person name="Watervoot N.F."/>
            <person name="Auber R.P."/>
            <person name="Gonzalez D.J."/>
            <person name="Wisecaver J.H."/>
            <person name="Moore B.S."/>
        </authorList>
    </citation>
    <scope>NUCLEOTIDE SEQUENCE [LARGE SCALE GENOMIC DNA]</scope>
    <source>
        <strain evidence="6 7">12B1</strain>
    </source>
</reference>
<dbReference type="Gene3D" id="2.30.30.140">
    <property type="match status" value="1"/>
</dbReference>
<dbReference type="PROSITE" id="PS50013">
    <property type="entry name" value="CHROMO_2"/>
    <property type="match status" value="1"/>
</dbReference>
<dbReference type="CDD" id="cd00024">
    <property type="entry name" value="CD_CSD"/>
    <property type="match status" value="1"/>
</dbReference>
<accession>A0AB34KBA2</accession>
<feature type="region of interest" description="Disordered" evidence="2">
    <location>
        <begin position="108"/>
        <end position="140"/>
    </location>
</feature>
<feature type="region of interest" description="Disordered" evidence="2">
    <location>
        <begin position="747"/>
        <end position="771"/>
    </location>
</feature>
<dbReference type="EMBL" id="JBGBPQ010000001">
    <property type="protein sequence ID" value="KAL1530056.1"/>
    <property type="molecule type" value="Genomic_DNA"/>
</dbReference>
<gene>
    <name evidence="6" type="ORF">AB1Y20_000978</name>
</gene>
<dbReference type="PROSITE" id="PS50157">
    <property type="entry name" value="ZINC_FINGER_C2H2_2"/>
    <property type="match status" value="1"/>
</dbReference>
<dbReference type="AlphaFoldDB" id="A0AB34KBA2"/>
<evidence type="ECO:0000259" key="5">
    <source>
        <dbReference type="PROSITE" id="PS50280"/>
    </source>
</evidence>
<dbReference type="InterPro" id="IPR046341">
    <property type="entry name" value="SET_dom_sf"/>
</dbReference>
<dbReference type="SUPFAM" id="SSF54160">
    <property type="entry name" value="Chromo domain-like"/>
    <property type="match status" value="1"/>
</dbReference>
<feature type="compositionally biased region" description="Low complexity" evidence="2">
    <location>
        <begin position="125"/>
        <end position="139"/>
    </location>
</feature>
<protein>
    <submittedName>
        <fullName evidence="6">Uncharacterized protein</fullName>
    </submittedName>
</protein>
<feature type="compositionally biased region" description="Basic and acidic residues" evidence="2">
    <location>
        <begin position="375"/>
        <end position="385"/>
    </location>
</feature>
<feature type="compositionally biased region" description="Polar residues" evidence="2">
    <location>
        <begin position="506"/>
        <end position="517"/>
    </location>
</feature>
<evidence type="ECO:0000256" key="2">
    <source>
        <dbReference type="SAM" id="MobiDB-lite"/>
    </source>
</evidence>
<dbReference type="GO" id="GO:0008270">
    <property type="term" value="F:zinc ion binding"/>
    <property type="evidence" value="ECO:0007669"/>
    <property type="project" value="UniProtKB-KW"/>
</dbReference>
<evidence type="ECO:0000256" key="1">
    <source>
        <dbReference type="PROSITE-ProRule" id="PRU00042"/>
    </source>
</evidence>
<keyword evidence="1" id="KW-0479">Metal-binding</keyword>
<evidence type="ECO:0000313" key="7">
    <source>
        <dbReference type="Proteomes" id="UP001515480"/>
    </source>
</evidence>
<dbReference type="InterPro" id="IPR023780">
    <property type="entry name" value="Chromo_domain"/>
</dbReference>
<dbReference type="InterPro" id="IPR016197">
    <property type="entry name" value="Chromo-like_dom_sf"/>
</dbReference>
<dbReference type="SMART" id="SM00317">
    <property type="entry name" value="SET"/>
    <property type="match status" value="1"/>
</dbReference>
<feature type="region of interest" description="Disordered" evidence="2">
    <location>
        <begin position="354"/>
        <end position="390"/>
    </location>
</feature>
<dbReference type="Proteomes" id="UP001515480">
    <property type="component" value="Unassembled WGS sequence"/>
</dbReference>
<dbReference type="Pfam" id="PF00856">
    <property type="entry name" value="SET"/>
    <property type="match status" value="1"/>
</dbReference>
<dbReference type="InterPro" id="IPR013087">
    <property type="entry name" value="Znf_C2H2_type"/>
</dbReference>
<keyword evidence="7" id="KW-1185">Reference proteome</keyword>
<evidence type="ECO:0000259" key="3">
    <source>
        <dbReference type="PROSITE" id="PS50013"/>
    </source>
</evidence>
<feature type="compositionally biased region" description="Low complexity" evidence="2">
    <location>
        <begin position="108"/>
        <end position="118"/>
    </location>
</feature>
<dbReference type="SMART" id="SM00298">
    <property type="entry name" value="CHROMO"/>
    <property type="match status" value="1"/>
</dbReference>
<dbReference type="PROSITE" id="PS50280">
    <property type="entry name" value="SET"/>
    <property type="match status" value="1"/>
</dbReference>
<dbReference type="InterPro" id="IPR001214">
    <property type="entry name" value="SET_dom"/>
</dbReference>